<feature type="compositionally biased region" description="Basic and acidic residues" evidence="1">
    <location>
        <begin position="56"/>
        <end position="75"/>
    </location>
</feature>
<feature type="region of interest" description="Disordered" evidence="1">
    <location>
        <begin position="31"/>
        <end position="118"/>
    </location>
</feature>
<dbReference type="Gene3D" id="3.30.420.10">
    <property type="entry name" value="Ribonuclease H-like superfamily/Ribonuclease H"/>
    <property type="match status" value="1"/>
</dbReference>
<dbReference type="EMBL" id="SSTD01005204">
    <property type="protein sequence ID" value="TYK22235.1"/>
    <property type="molecule type" value="Genomic_DNA"/>
</dbReference>
<dbReference type="InterPro" id="IPR036397">
    <property type="entry name" value="RNaseH_sf"/>
</dbReference>
<dbReference type="Pfam" id="PF07727">
    <property type="entry name" value="RVT_2"/>
    <property type="match status" value="1"/>
</dbReference>
<organism evidence="4 5">
    <name type="scientific">Cucumis melo var. makuwa</name>
    <name type="common">Oriental melon</name>
    <dbReference type="NCBI Taxonomy" id="1194695"/>
    <lineage>
        <taxon>Eukaryota</taxon>
        <taxon>Viridiplantae</taxon>
        <taxon>Streptophyta</taxon>
        <taxon>Embryophyta</taxon>
        <taxon>Tracheophyta</taxon>
        <taxon>Spermatophyta</taxon>
        <taxon>Magnoliopsida</taxon>
        <taxon>eudicotyledons</taxon>
        <taxon>Gunneridae</taxon>
        <taxon>Pentapetalae</taxon>
        <taxon>rosids</taxon>
        <taxon>fabids</taxon>
        <taxon>Cucurbitales</taxon>
        <taxon>Cucurbitaceae</taxon>
        <taxon>Benincaseae</taxon>
        <taxon>Cucumis</taxon>
    </lineage>
</organism>
<dbReference type="GO" id="GO:0004190">
    <property type="term" value="F:aspartic-type endopeptidase activity"/>
    <property type="evidence" value="ECO:0007669"/>
    <property type="project" value="UniProtKB-KW"/>
</dbReference>
<evidence type="ECO:0000313" key="4">
    <source>
        <dbReference type="EMBL" id="TYK22235.1"/>
    </source>
</evidence>
<feature type="compositionally biased region" description="Basic and acidic residues" evidence="1">
    <location>
        <begin position="95"/>
        <end position="109"/>
    </location>
</feature>
<name>A0A5D3DFB5_CUCMM</name>
<dbReference type="Proteomes" id="UP000321947">
    <property type="component" value="Unassembled WGS sequence"/>
</dbReference>
<dbReference type="PANTHER" id="PTHR11439:SF517">
    <property type="entry name" value="CYSTEINE-RICH RLK (RECEPTOR-LIKE PROTEIN KINASE) 8"/>
    <property type="match status" value="1"/>
</dbReference>
<dbReference type="Pfam" id="PF13976">
    <property type="entry name" value="gag_pre-integrs"/>
    <property type="match status" value="1"/>
</dbReference>
<feature type="domain" description="Reverse transcriptase Ty1/copia-type" evidence="2">
    <location>
        <begin position="373"/>
        <end position="476"/>
    </location>
</feature>
<gene>
    <name evidence="4" type="ORF">E5676_scaffold333G001300</name>
</gene>
<dbReference type="InterPro" id="IPR043502">
    <property type="entry name" value="DNA/RNA_pol_sf"/>
</dbReference>
<feature type="compositionally biased region" description="Basic and acidic residues" evidence="1">
    <location>
        <begin position="34"/>
        <end position="46"/>
    </location>
</feature>
<dbReference type="PANTHER" id="PTHR11439">
    <property type="entry name" value="GAG-POL-RELATED RETROTRANSPOSON"/>
    <property type="match status" value="1"/>
</dbReference>
<evidence type="ECO:0000256" key="1">
    <source>
        <dbReference type="SAM" id="MobiDB-lite"/>
    </source>
</evidence>
<dbReference type="AlphaFoldDB" id="A0A5D3DFB5"/>
<evidence type="ECO:0000259" key="3">
    <source>
        <dbReference type="Pfam" id="PF13976"/>
    </source>
</evidence>
<dbReference type="GO" id="GO:0003676">
    <property type="term" value="F:nucleic acid binding"/>
    <property type="evidence" value="ECO:0007669"/>
    <property type="project" value="InterPro"/>
</dbReference>
<evidence type="ECO:0000259" key="2">
    <source>
        <dbReference type="Pfam" id="PF07727"/>
    </source>
</evidence>
<dbReference type="SUPFAM" id="SSF53098">
    <property type="entry name" value="Ribonuclease H-like"/>
    <property type="match status" value="1"/>
</dbReference>
<comment type="caution">
    <text evidence="4">The sequence shown here is derived from an EMBL/GenBank/DDBJ whole genome shotgun (WGS) entry which is preliminary data.</text>
</comment>
<accession>A0A5D3DFB5</accession>
<feature type="domain" description="GAG-pre-integrase" evidence="3">
    <location>
        <begin position="180"/>
        <end position="229"/>
    </location>
</feature>
<proteinExistence type="predicted"/>
<reference evidence="4 5" key="1">
    <citation type="submission" date="2019-08" db="EMBL/GenBank/DDBJ databases">
        <title>Draft genome sequences of two oriental melons (Cucumis melo L. var makuwa).</title>
        <authorList>
            <person name="Kwon S.-Y."/>
        </authorList>
    </citation>
    <scope>NUCLEOTIDE SEQUENCE [LARGE SCALE GENOMIC DNA]</scope>
    <source>
        <strain evidence="5">cv. Chang Bougi</strain>
        <tissue evidence="4">Leaf</tissue>
    </source>
</reference>
<dbReference type="InterPro" id="IPR012337">
    <property type="entry name" value="RNaseH-like_sf"/>
</dbReference>
<evidence type="ECO:0000313" key="5">
    <source>
        <dbReference type="Proteomes" id="UP000321947"/>
    </source>
</evidence>
<sequence>MSIDQLIRSLQAHEEKLLKKNKQMTEQLFQSKLKLKDKEDNLEKGNRGRGRGGNHGRGDFKDRGRGIYDQRKFDESNSNSNSSRGRGRQHYSRSSAERSNNDRRNRVEENANYAEKDEESGDSSLFLACKGAETCENSAWYLDSGASNRMCGSKSMFVELNEFVSADIVFGDATKIPVKGKEPNWIWHLRFGHLNFDGLRLLARKNMVKGLPYVKHPDQLCEGCLHGKQSRKSFPQESSSRARRPLELVHTDLCGLIKPSSFGEVNSLQMNSKPFAQKMESVDPITVPFTSQQNGVVERKNRKILNMARSMLKCKKMPKEFWAQAVECAVEPLNFEEALQNDKWKIAMDEEIKAIKKNDTWELSTLPNGKKAIVFAPVARLETIRLLIALAAQNNWKIFQMDVKSVFLNGYLEEEVYLEQPPGYSVKGQEDKVLKLKKALYGLKQAPRMWNSRINKYFLDNGYLRCPSEHSLYIKIGLMSYYLGIEVKQSEEGIFIYQERYTREILEKFNMMNSKPVATSIETRTKLSKHEEGDDVDPSYFKSLVGSLRYLTCTRPDILFSVGLVSRFMESPITTHLKVTKRILRYLRGTLDYGLFYSSSKEFKLEGYCDSDWAGDTNDRKSTSRYGFFIGNTAFTWSSKKQPIVTLSTCEAEYVAAASCVCHAVWLRNLLKTVGILQEDPTVIHVDNKSTIALAKNPVFHDRSKHIDTRFHFIRDCISRKEVQVEYVKTEDQIADIFTKPLKVNVFNNLRTLLGVFQNKKHV</sequence>
<dbReference type="InterPro" id="IPR013103">
    <property type="entry name" value="RVT_2"/>
</dbReference>
<dbReference type="SUPFAM" id="SSF56672">
    <property type="entry name" value="DNA/RNA polymerases"/>
    <property type="match status" value="1"/>
</dbReference>
<dbReference type="CDD" id="cd09272">
    <property type="entry name" value="RNase_HI_RT_Ty1"/>
    <property type="match status" value="1"/>
</dbReference>
<protein>
    <submittedName>
        <fullName evidence="4">Putative copia-type polyprotein</fullName>
    </submittedName>
</protein>
<dbReference type="InterPro" id="IPR025724">
    <property type="entry name" value="GAG-pre-integrase_dom"/>
</dbReference>